<comment type="caution">
    <text evidence="1">The sequence shown here is derived from an EMBL/GenBank/DDBJ whole genome shotgun (WGS) entry which is preliminary data.</text>
</comment>
<keyword evidence="2" id="KW-1185">Reference proteome</keyword>
<name>A0ABN9LZP6_9NEOB</name>
<protein>
    <submittedName>
        <fullName evidence="1">Uncharacterized protein</fullName>
    </submittedName>
</protein>
<organism evidence="1 2">
    <name type="scientific">Ranitomeya imitator</name>
    <name type="common">mimic poison frog</name>
    <dbReference type="NCBI Taxonomy" id="111125"/>
    <lineage>
        <taxon>Eukaryota</taxon>
        <taxon>Metazoa</taxon>
        <taxon>Chordata</taxon>
        <taxon>Craniata</taxon>
        <taxon>Vertebrata</taxon>
        <taxon>Euteleostomi</taxon>
        <taxon>Amphibia</taxon>
        <taxon>Batrachia</taxon>
        <taxon>Anura</taxon>
        <taxon>Neobatrachia</taxon>
        <taxon>Hyloidea</taxon>
        <taxon>Dendrobatidae</taxon>
        <taxon>Dendrobatinae</taxon>
        <taxon>Ranitomeya</taxon>
    </lineage>
</organism>
<proteinExistence type="predicted"/>
<evidence type="ECO:0000313" key="2">
    <source>
        <dbReference type="Proteomes" id="UP001176940"/>
    </source>
</evidence>
<reference evidence="1" key="1">
    <citation type="submission" date="2023-07" db="EMBL/GenBank/DDBJ databases">
        <authorList>
            <person name="Stuckert A."/>
        </authorList>
    </citation>
    <scope>NUCLEOTIDE SEQUENCE</scope>
</reference>
<dbReference type="EMBL" id="CAUEEQ010039675">
    <property type="protein sequence ID" value="CAJ0955114.1"/>
    <property type="molecule type" value="Genomic_DNA"/>
</dbReference>
<sequence>MSQIMSGLGRRKKKPAPDPRWLRGFFQVLQEVACKRLLRVDAGKSPAALIKVPESEEEWRGHNPNCLRSSVKFPQSSDGLGSHVICWCTSTVFYQDQKLKGNLSPPKSKVTSGAYTGLQNSVDKPLMLASFFRVEDMIRSSYRRGHLYPTDRLGNFRQAQLLPLIRLAPGRIHLQLDVMYGDIRWLSPEAFTTADMAGCSQVLLMQGLTQSSLRSTFTEKDIFGVFISEVANLVCQCLLSCTQVSVSLSCTPSVSVIILYPSVSVIILYPKCQCHYPVPQVVSVIILYPKCQCHYPVPKCQCHCPVPQVSVSLSCTPSQTPQLRIWKE</sequence>
<accession>A0ABN9LZP6</accession>
<gene>
    <name evidence="1" type="ORF">RIMI_LOCUS15010442</name>
</gene>
<evidence type="ECO:0000313" key="1">
    <source>
        <dbReference type="EMBL" id="CAJ0955114.1"/>
    </source>
</evidence>
<dbReference type="Proteomes" id="UP001176940">
    <property type="component" value="Unassembled WGS sequence"/>
</dbReference>